<comment type="caution">
    <text evidence="14">The sequence shown here is derived from an EMBL/GenBank/DDBJ whole genome shotgun (WGS) entry which is preliminary data.</text>
</comment>
<evidence type="ECO:0000313" key="15">
    <source>
        <dbReference type="Proteomes" id="UP000485880"/>
    </source>
</evidence>
<keyword evidence="15" id="KW-1185">Reference proteome</keyword>
<name>A0A8B6M783_METTU</name>
<keyword evidence="4 14" id="KW-0436">Ligase</keyword>
<dbReference type="InterPro" id="IPR045851">
    <property type="entry name" value="AMP-bd_C_sf"/>
</dbReference>
<protein>
    <recommendedName>
        <fullName evidence="10">Long-chain-fatty-acid--CoA ligase</fullName>
        <ecNumber evidence="9">6.2.1.3</ecNumber>
    </recommendedName>
    <alternativeName>
        <fullName evidence="11">Long-chain acyl-CoA synthetase</fullName>
    </alternativeName>
</protein>
<evidence type="ECO:0000256" key="10">
    <source>
        <dbReference type="ARBA" id="ARBA00039545"/>
    </source>
</evidence>
<evidence type="ECO:0000256" key="7">
    <source>
        <dbReference type="ARBA" id="ARBA00022842"/>
    </source>
</evidence>
<evidence type="ECO:0000256" key="4">
    <source>
        <dbReference type="ARBA" id="ARBA00022598"/>
    </source>
</evidence>
<keyword evidence="6" id="KW-0067">ATP-binding</keyword>
<gene>
    <name evidence="14" type="primary">fadD</name>
    <name evidence="14" type="ORF">MPC4_260045</name>
</gene>
<dbReference type="RefSeq" id="WP_174512637.1">
    <property type="nucleotide sequence ID" value="NZ_CABFMQ020000083.1"/>
</dbReference>
<dbReference type="Pfam" id="PF00501">
    <property type="entry name" value="AMP-binding"/>
    <property type="match status" value="1"/>
</dbReference>
<accession>A0A8B6M783</accession>
<keyword evidence="5" id="KW-0547">Nucleotide-binding</keyword>
<dbReference type="GO" id="GO:0004467">
    <property type="term" value="F:long-chain fatty acid-CoA ligase activity"/>
    <property type="evidence" value="ECO:0007669"/>
    <property type="project" value="UniProtKB-EC"/>
</dbReference>
<comment type="subcellular location">
    <subcellularLocation>
        <location evidence="2">Membrane</location>
        <topology evidence="2">Peripheral membrane protein</topology>
    </subcellularLocation>
</comment>
<comment type="cofactor">
    <cofactor evidence="1">
        <name>Mg(2+)</name>
        <dbReference type="ChEBI" id="CHEBI:18420"/>
    </cofactor>
</comment>
<reference evidence="14 15" key="1">
    <citation type="submission" date="2019-05" db="EMBL/GenBank/DDBJ databases">
        <authorList>
            <person name="Farhan Ul Haque M."/>
        </authorList>
    </citation>
    <scope>NUCLEOTIDE SEQUENCE [LARGE SCALE GENOMIC DNA]</scope>
    <source>
        <strain evidence="14">2</strain>
    </source>
</reference>
<feature type="domain" description="AMP-binding enzyme C-terminal" evidence="13">
    <location>
        <begin position="491"/>
        <end position="565"/>
    </location>
</feature>
<dbReference type="Proteomes" id="UP000485880">
    <property type="component" value="Unassembled WGS sequence"/>
</dbReference>
<evidence type="ECO:0000256" key="6">
    <source>
        <dbReference type="ARBA" id="ARBA00022840"/>
    </source>
</evidence>
<evidence type="ECO:0000313" key="14">
    <source>
        <dbReference type="EMBL" id="VTZ50608.1"/>
    </source>
</evidence>
<evidence type="ECO:0000256" key="5">
    <source>
        <dbReference type="ARBA" id="ARBA00022741"/>
    </source>
</evidence>
<dbReference type="PANTHER" id="PTHR43767:SF8">
    <property type="entry name" value="LONG-CHAIN-FATTY-ACID--COA LIGASE"/>
    <property type="match status" value="1"/>
</dbReference>
<dbReference type="PROSITE" id="PS00455">
    <property type="entry name" value="AMP_BINDING"/>
    <property type="match status" value="1"/>
</dbReference>
<dbReference type="AlphaFoldDB" id="A0A8B6M783"/>
<evidence type="ECO:0000259" key="12">
    <source>
        <dbReference type="Pfam" id="PF00501"/>
    </source>
</evidence>
<dbReference type="InterPro" id="IPR000873">
    <property type="entry name" value="AMP-dep_synth/lig_dom"/>
</dbReference>
<dbReference type="Pfam" id="PF13193">
    <property type="entry name" value="AMP-binding_C"/>
    <property type="match status" value="1"/>
</dbReference>
<evidence type="ECO:0000256" key="3">
    <source>
        <dbReference type="ARBA" id="ARBA00005005"/>
    </source>
</evidence>
<dbReference type="GO" id="GO:0016020">
    <property type="term" value="C:membrane"/>
    <property type="evidence" value="ECO:0007669"/>
    <property type="project" value="UniProtKB-SubCell"/>
</dbReference>
<dbReference type="EC" id="6.2.1.3" evidence="9"/>
<dbReference type="CDD" id="cd05936">
    <property type="entry name" value="FC-FACS_FadD_like"/>
    <property type="match status" value="1"/>
</dbReference>
<dbReference type="InterPro" id="IPR025110">
    <property type="entry name" value="AMP-bd_C"/>
</dbReference>
<keyword evidence="8" id="KW-0472">Membrane</keyword>
<sequence>MRREELDAPPASAADLPWLKVYPAGVPAGIEQPRYRLLGEAAPDLSARWGGRSAFTTIMPNGMSGSLSFAEVDRLSGAFAAYLRDCLGLAAGSRVAIQTPNGLTYPIVAFGVFKAGCVLVNINPLYTAAEMIHVFEDAKPSVIVVIDMFAEKLATALEQAPVPHVILSEAASLFPPHTRLIIGFVQKHLRREVPEPRFASVPIAKALAMGAHKVASGADLGAYAAGLEPSSPACLQYTGGTTGVSKAAMLTHRNLIVNVAQFLVFVGGAIAESDHVLTALPLYHSFAFTVNMLGFFFRGAHNVLIPNPRPLTNMRRAFAKQPISFITGVNTLFNGLLNESWFTDNPPPALKLSAAGGMALHESVARRWEAITKSPLIEGYGLSEASPVLTFNPPYRVKPGSIGVPLPWTEIQCVDYAGREAHPGEHGELIARGPQVMAGYWNQPEETKIALRDGWLYTGDIATMDSEGYFTIVDRRKDMILVSGFNVYPNEVEAVLSQLPGVRECAVIGVADECSGEAVKAFIVRSDESLDAETVRAFCKTQLAAYKTPKIVAFRDDLPKSNVGKILRRNLRMMETFSEMDSREA</sequence>
<evidence type="ECO:0000256" key="2">
    <source>
        <dbReference type="ARBA" id="ARBA00004170"/>
    </source>
</evidence>
<dbReference type="Gene3D" id="3.30.300.30">
    <property type="match status" value="1"/>
</dbReference>
<dbReference type="InterPro" id="IPR050237">
    <property type="entry name" value="ATP-dep_AMP-bd_enzyme"/>
</dbReference>
<evidence type="ECO:0000256" key="9">
    <source>
        <dbReference type="ARBA" id="ARBA00026121"/>
    </source>
</evidence>
<dbReference type="FunFam" id="3.30.300.30:FF:000006">
    <property type="entry name" value="Long-chain-fatty-acid--CoA ligase FadD"/>
    <property type="match status" value="1"/>
</dbReference>
<comment type="pathway">
    <text evidence="3">Lipid metabolism; fatty acid beta-oxidation.</text>
</comment>
<evidence type="ECO:0000256" key="11">
    <source>
        <dbReference type="ARBA" id="ARBA00042773"/>
    </source>
</evidence>
<dbReference type="Gene3D" id="2.30.38.10">
    <property type="entry name" value="Luciferase, Domain 3"/>
    <property type="match status" value="1"/>
</dbReference>
<evidence type="ECO:0000256" key="1">
    <source>
        <dbReference type="ARBA" id="ARBA00001946"/>
    </source>
</evidence>
<dbReference type="InterPro" id="IPR020845">
    <property type="entry name" value="AMP-binding_CS"/>
</dbReference>
<organism evidence="14 15">
    <name type="scientific">Methylocella tundrae</name>
    <dbReference type="NCBI Taxonomy" id="227605"/>
    <lineage>
        <taxon>Bacteria</taxon>
        <taxon>Pseudomonadati</taxon>
        <taxon>Pseudomonadota</taxon>
        <taxon>Alphaproteobacteria</taxon>
        <taxon>Hyphomicrobiales</taxon>
        <taxon>Beijerinckiaceae</taxon>
        <taxon>Methylocella</taxon>
    </lineage>
</organism>
<dbReference type="Gene3D" id="3.40.50.980">
    <property type="match status" value="2"/>
</dbReference>
<dbReference type="SUPFAM" id="SSF56801">
    <property type="entry name" value="Acetyl-CoA synthetase-like"/>
    <property type="match status" value="1"/>
</dbReference>
<feature type="domain" description="AMP-dependent synthetase/ligase" evidence="12">
    <location>
        <begin position="49"/>
        <end position="441"/>
    </location>
</feature>
<dbReference type="EMBL" id="CABFMQ020000083">
    <property type="protein sequence ID" value="VTZ50608.1"/>
    <property type="molecule type" value="Genomic_DNA"/>
</dbReference>
<proteinExistence type="predicted"/>
<dbReference type="GO" id="GO:0005524">
    <property type="term" value="F:ATP binding"/>
    <property type="evidence" value="ECO:0007669"/>
    <property type="project" value="UniProtKB-KW"/>
</dbReference>
<evidence type="ECO:0000259" key="13">
    <source>
        <dbReference type="Pfam" id="PF13193"/>
    </source>
</evidence>
<evidence type="ECO:0000256" key="8">
    <source>
        <dbReference type="ARBA" id="ARBA00023136"/>
    </source>
</evidence>
<dbReference type="PANTHER" id="PTHR43767">
    <property type="entry name" value="LONG-CHAIN-FATTY-ACID--COA LIGASE"/>
    <property type="match status" value="1"/>
</dbReference>
<keyword evidence="7" id="KW-0460">Magnesium</keyword>